<comment type="catalytic activity">
    <reaction evidence="5">
        <text>L-proline + a quinone = (S)-1-pyrroline-5-carboxylate + a quinol + H(+)</text>
        <dbReference type="Rhea" id="RHEA:23784"/>
        <dbReference type="ChEBI" id="CHEBI:15378"/>
        <dbReference type="ChEBI" id="CHEBI:17388"/>
        <dbReference type="ChEBI" id="CHEBI:24646"/>
        <dbReference type="ChEBI" id="CHEBI:60039"/>
        <dbReference type="ChEBI" id="CHEBI:132124"/>
        <dbReference type="EC" id="1.5.5.2"/>
    </reaction>
</comment>
<evidence type="ECO:0000259" key="6">
    <source>
        <dbReference type="Pfam" id="PF01619"/>
    </source>
</evidence>
<dbReference type="GO" id="GO:0005739">
    <property type="term" value="C:mitochondrion"/>
    <property type="evidence" value="ECO:0007669"/>
    <property type="project" value="TreeGrafter"/>
</dbReference>
<proteinExistence type="inferred from homology"/>
<accession>A0AAV3R1D5</accession>
<gene>
    <name evidence="7" type="ORF">LIER_24448</name>
</gene>
<keyword evidence="4 5" id="KW-0642">Proline metabolism</keyword>
<dbReference type="SUPFAM" id="SSF51730">
    <property type="entry name" value="FAD-linked oxidoreductase"/>
    <property type="match status" value="1"/>
</dbReference>
<protein>
    <recommendedName>
        <fullName evidence="2 5">Proline dehydrogenase</fullName>
        <ecNumber evidence="2 5">1.5.5.2</ecNumber>
    </recommendedName>
</protein>
<dbReference type="EMBL" id="BAABME010007097">
    <property type="protein sequence ID" value="GAA0170110.1"/>
    <property type="molecule type" value="Genomic_DNA"/>
</dbReference>
<evidence type="ECO:0000256" key="2">
    <source>
        <dbReference type="ARBA" id="ARBA00012695"/>
    </source>
</evidence>
<evidence type="ECO:0000256" key="4">
    <source>
        <dbReference type="ARBA" id="ARBA00023062"/>
    </source>
</evidence>
<reference evidence="7 8" key="1">
    <citation type="submission" date="2024-01" db="EMBL/GenBank/DDBJ databases">
        <title>The complete chloroplast genome sequence of Lithospermum erythrorhizon: insights into the phylogenetic relationship among Boraginaceae species and the maternal lineages of purple gromwells.</title>
        <authorList>
            <person name="Okada T."/>
            <person name="Watanabe K."/>
        </authorList>
    </citation>
    <scope>NUCLEOTIDE SEQUENCE [LARGE SCALE GENOMIC DNA]</scope>
</reference>
<dbReference type="GO" id="GO:0004657">
    <property type="term" value="F:proline dehydrogenase activity"/>
    <property type="evidence" value="ECO:0007669"/>
    <property type="project" value="UniProtKB-EC"/>
</dbReference>
<comment type="caution">
    <text evidence="7">The sequence shown here is derived from an EMBL/GenBank/DDBJ whole genome shotgun (WGS) entry which is preliminary data.</text>
</comment>
<dbReference type="EC" id="1.5.5.2" evidence="2 5"/>
<dbReference type="InterPro" id="IPR002872">
    <property type="entry name" value="Proline_DH_dom"/>
</dbReference>
<keyword evidence="3 5" id="KW-0560">Oxidoreductase</keyword>
<dbReference type="Gene3D" id="3.20.20.220">
    <property type="match status" value="1"/>
</dbReference>
<dbReference type="GO" id="GO:0071949">
    <property type="term" value="F:FAD binding"/>
    <property type="evidence" value="ECO:0007669"/>
    <property type="project" value="TreeGrafter"/>
</dbReference>
<dbReference type="InterPro" id="IPR029041">
    <property type="entry name" value="FAD-linked_oxidoreductase-like"/>
</dbReference>
<comment type="similarity">
    <text evidence="1 5">Belongs to the proline oxidase family.</text>
</comment>
<feature type="domain" description="Proline dehydrogenase" evidence="6">
    <location>
        <begin position="137"/>
        <end position="469"/>
    </location>
</feature>
<dbReference type="InterPro" id="IPR015659">
    <property type="entry name" value="Proline_oxidase"/>
</dbReference>
<evidence type="ECO:0000256" key="5">
    <source>
        <dbReference type="RuleBase" id="RU364054"/>
    </source>
</evidence>
<comment type="function">
    <text evidence="5">Converts proline to delta-1-pyrroline-5-carboxylate.</text>
</comment>
<dbReference type="Pfam" id="PF01619">
    <property type="entry name" value="Pro_dh"/>
    <property type="match status" value="1"/>
</dbReference>
<sequence length="496" mass="55734">MAKSCVQRRLLRDLPYAFRSLSTAPSPSISTAFSLTNRVESDVIKQHNNINETSIPTTTLNLEDGKELFSSVSSTKLLRSSLTLQMATFEPMVDIGTWVMNSNLMQVPIFKKMVFKIVENTFYEHFCAGQDVEAVGRTALKLRESGLKGMLDYGLEHVDDNESCDQNFKQFLQTIESTKSLPKSSVSFVVAKITAICPMSLLKRVSDQLRWEAKDSSTHLPWKQRTLPIFSDISPLYHTQKKPSPLTLEEERDLNLAHERLQKLCEACVEANVPLLVDAEDTIVQPAIDYLNYWAAIKYHKDDEPIVFGTIQAYLKDAKERMIQTKIAAEKIGVPMGFKLVRGAYMSSENKEAASLGFDSPIFDSLDQTHSCYNNCASFMLEKVADGLGAIVLATHNVDSAKLAAAKAIELGIEKGNNKLQFAQLYGMSEVLSFALRNAGFQVSKYLPFGNVELIMPYLLRRAEENRGLLSTSILDRQLMRKELVRRIKSLEFNKS</sequence>
<dbReference type="GO" id="GO:0010133">
    <property type="term" value="P:L-proline catabolic process to L-glutamate"/>
    <property type="evidence" value="ECO:0007669"/>
    <property type="project" value="TreeGrafter"/>
</dbReference>
<keyword evidence="5" id="KW-0285">Flavoprotein</keyword>
<evidence type="ECO:0000256" key="3">
    <source>
        <dbReference type="ARBA" id="ARBA00023002"/>
    </source>
</evidence>
<organism evidence="7 8">
    <name type="scientific">Lithospermum erythrorhizon</name>
    <name type="common">Purple gromwell</name>
    <name type="synonym">Lithospermum officinale var. erythrorhizon</name>
    <dbReference type="NCBI Taxonomy" id="34254"/>
    <lineage>
        <taxon>Eukaryota</taxon>
        <taxon>Viridiplantae</taxon>
        <taxon>Streptophyta</taxon>
        <taxon>Embryophyta</taxon>
        <taxon>Tracheophyta</taxon>
        <taxon>Spermatophyta</taxon>
        <taxon>Magnoliopsida</taxon>
        <taxon>eudicotyledons</taxon>
        <taxon>Gunneridae</taxon>
        <taxon>Pentapetalae</taxon>
        <taxon>asterids</taxon>
        <taxon>lamiids</taxon>
        <taxon>Boraginales</taxon>
        <taxon>Boraginaceae</taxon>
        <taxon>Boraginoideae</taxon>
        <taxon>Lithospermeae</taxon>
        <taxon>Lithospermum</taxon>
    </lineage>
</organism>
<dbReference type="PANTHER" id="PTHR13914">
    <property type="entry name" value="PROLINE OXIDASE"/>
    <property type="match status" value="1"/>
</dbReference>
<name>A0AAV3R1D5_LITER</name>
<evidence type="ECO:0000313" key="8">
    <source>
        <dbReference type="Proteomes" id="UP001454036"/>
    </source>
</evidence>
<dbReference type="AlphaFoldDB" id="A0AAV3R1D5"/>
<dbReference type="PANTHER" id="PTHR13914:SF0">
    <property type="entry name" value="PROLINE DEHYDROGENASE 1, MITOCHONDRIAL"/>
    <property type="match status" value="1"/>
</dbReference>
<keyword evidence="8" id="KW-1185">Reference proteome</keyword>
<dbReference type="Proteomes" id="UP001454036">
    <property type="component" value="Unassembled WGS sequence"/>
</dbReference>
<evidence type="ECO:0000313" key="7">
    <source>
        <dbReference type="EMBL" id="GAA0170110.1"/>
    </source>
</evidence>
<comment type="cofactor">
    <cofactor evidence="5">
        <name>FAD</name>
        <dbReference type="ChEBI" id="CHEBI:57692"/>
    </cofactor>
</comment>
<evidence type="ECO:0000256" key="1">
    <source>
        <dbReference type="ARBA" id="ARBA00005869"/>
    </source>
</evidence>
<keyword evidence="5" id="KW-0274">FAD</keyword>